<comment type="catalytic activity">
    <reaction evidence="1">
        <text>Hydrolysis of (1-&gt;3)-beta-D-glucosidic linkages in (1-&gt;3)-beta-D-glucans.</text>
        <dbReference type="EC" id="3.2.1.39"/>
    </reaction>
</comment>
<keyword evidence="12" id="KW-1185">Reference proteome</keyword>
<dbReference type="EC" id="3.2.1.39" evidence="3"/>
<reference evidence="11" key="1">
    <citation type="submission" date="2020-03" db="EMBL/GenBank/DDBJ databases">
        <title>Castanea mollissima Vanexum genome sequencing.</title>
        <authorList>
            <person name="Staton M."/>
        </authorList>
    </citation>
    <scope>NUCLEOTIDE SEQUENCE</scope>
    <source>
        <tissue evidence="11">Leaf</tissue>
    </source>
</reference>
<evidence type="ECO:0000256" key="10">
    <source>
        <dbReference type="SAM" id="SignalP"/>
    </source>
</evidence>
<comment type="caution">
    <text evidence="11">The sequence shown here is derived from an EMBL/GenBank/DDBJ whole genome shotgun (WGS) entry which is preliminary data.</text>
</comment>
<feature type="signal peptide" evidence="10">
    <location>
        <begin position="1"/>
        <end position="34"/>
    </location>
</feature>
<proteinExistence type="inferred from homology"/>
<sequence>MQPIYMDKHSVMKIRTISIFWIAFILCVIAATQSQNQVVHAQTPLDIGVCYGMLGDNLPPPTEVIQLYKQYGISKLRLFDPNPAALEALRGSQIVVTLGMRNEDLPALAASQAAVESWFAINVQPYLNDVVFGYISVGNEVIPGSLGNYVLPVMQFLQNILIARNLANVKVTTVVPANVLGTSHPPSAGAFTAEASNVMVDILTFLSAQKTPLMINVYPYFAYASDTANVHLDYAQFTATGIVVHDGALGYSNLFDAMVDAFYSAMERAGVADVNVAVSESGWPSAGNGELTTPSLAATYNKNFMQHILVKNGTPKRPNINIEGFIFAMFNENQKPVGVEQNFGLFFPNKTPVYPVFTPS</sequence>
<evidence type="ECO:0000256" key="2">
    <source>
        <dbReference type="ARBA" id="ARBA00008773"/>
    </source>
</evidence>
<dbReference type="InterPro" id="IPR017853">
    <property type="entry name" value="GH"/>
</dbReference>
<dbReference type="InterPro" id="IPR044965">
    <property type="entry name" value="Glyco_hydro_17_plant"/>
</dbReference>
<dbReference type="GO" id="GO:0042973">
    <property type="term" value="F:glucan endo-1,3-beta-D-glucosidase activity"/>
    <property type="evidence" value="ECO:0007669"/>
    <property type="project" value="UniProtKB-EC"/>
</dbReference>
<keyword evidence="10" id="KW-0732">Signal</keyword>
<evidence type="ECO:0000256" key="1">
    <source>
        <dbReference type="ARBA" id="ARBA00000382"/>
    </source>
</evidence>
<dbReference type="FunFam" id="3.20.20.80:FF:000010">
    <property type="entry name" value="glucan endo-1,3-beta-glucosidase, basic"/>
    <property type="match status" value="1"/>
</dbReference>
<evidence type="ECO:0000313" key="12">
    <source>
        <dbReference type="Proteomes" id="UP000737018"/>
    </source>
</evidence>
<dbReference type="Proteomes" id="UP000737018">
    <property type="component" value="Unassembled WGS sequence"/>
</dbReference>
<dbReference type="OrthoDB" id="941679at2759"/>
<evidence type="ECO:0000256" key="3">
    <source>
        <dbReference type="ARBA" id="ARBA00012780"/>
    </source>
</evidence>
<dbReference type="Pfam" id="PF00332">
    <property type="entry name" value="Glyco_hydro_17"/>
    <property type="match status" value="1"/>
</dbReference>
<comment type="similarity">
    <text evidence="2 8">Belongs to the glycosyl hydrolase 17 family.</text>
</comment>
<evidence type="ECO:0000313" key="11">
    <source>
        <dbReference type="EMBL" id="KAF3957882.1"/>
    </source>
</evidence>
<dbReference type="AlphaFoldDB" id="A0A8J4VHG3"/>
<dbReference type="InterPro" id="IPR000490">
    <property type="entry name" value="Glyco_hydro_17"/>
</dbReference>
<evidence type="ECO:0000256" key="5">
    <source>
        <dbReference type="ARBA" id="ARBA00023295"/>
    </source>
</evidence>
<evidence type="ECO:0000256" key="9">
    <source>
        <dbReference type="RuleBase" id="RU004336"/>
    </source>
</evidence>
<evidence type="ECO:0000256" key="6">
    <source>
        <dbReference type="ARBA" id="ARBA00033335"/>
    </source>
</evidence>
<gene>
    <name evidence="11" type="ORF">CMV_017144</name>
</gene>
<evidence type="ECO:0000256" key="8">
    <source>
        <dbReference type="RuleBase" id="RU004335"/>
    </source>
</evidence>
<dbReference type="SUPFAM" id="SSF51445">
    <property type="entry name" value="(Trans)glycosidases"/>
    <property type="match status" value="1"/>
</dbReference>
<evidence type="ECO:0000256" key="4">
    <source>
        <dbReference type="ARBA" id="ARBA00022801"/>
    </source>
</evidence>
<dbReference type="Gene3D" id="3.20.20.80">
    <property type="entry name" value="Glycosidases"/>
    <property type="match status" value="1"/>
</dbReference>
<protein>
    <recommendedName>
        <fullName evidence="3">glucan endo-1,3-beta-D-glucosidase</fullName>
        <ecNumber evidence="3">3.2.1.39</ecNumber>
    </recommendedName>
    <alternativeName>
        <fullName evidence="6">(1-&gt;3)-beta-glucan endohydrolase</fullName>
    </alternativeName>
    <alternativeName>
        <fullName evidence="7">Beta-1,3-endoglucanase</fullName>
    </alternativeName>
</protein>
<dbReference type="GO" id="GO:0005975">
    <property type="term" value="P:carbohydrate metabolic process"/>
    <property type="evidence" value="ECO:0007669"/>
    <property type="project" value="InterPro"/>
</dbReference>
<dbReference type="PANTHER" id="PTHR32227">
    <property type="entry name" value="GLUCAN ENDO-1,3-BETA-GLUCOSIDASE BG1-RELATED-RELATED"/>
    <property type="match status" value="1"/>
</dbReference>
<dbReference type="PROSITE" id="PS00587">
    <property type="entry name" value="GLYCOSYL_HYDROL_F17"/>
    <property type="match status" value="1"/>
</dbReference>
<feature type="chain" id="PRO_5035229307" description="glucan endo-1,3-beta-D-glucosidase" evidence="10">
    <location>
        <begin position="35"/>
        <end position="360"/>
    </location>
</feature>
<accession>A0A8J4VHG3</accession>
<keyword evidence="4 9" id="KW-0378">Hydrolase</keyword>
<organism evidence="11 12">
    <name type="scientific">Castanea mollissima</name>
    <name type="common">Chinese chestnut</name>
    <dbReference type="NCBI Taxonomy" id="60419"/>
    <lineage>
        <taxon>Eukaryota</taxon>
        <taxon>Viridiplantae</taxon>
        <taxon>Streptophyta</taxon>
        <taxon>Embryophyta</taxon>
        <taxon>Tracheophyta</taxon>
        <taxon>Spermatophyta</taxon>
        <taxon>Magnoliopsida</taxon>
        <taxon>eudicotyledons</taxon>
        <taxon>Gunneridae</taxon>
        <taxon>Pentapetalae</taxon>
        <taxon>rosids</taxon>
        <taxon>fabids</taxon>
        <taxon>Fagales</taxon>
        <taxon>Fagaceae</taxon>
        <taxon>Castanea</taxon>
    </lineage>
</organism>
<name>A0A8J4VHG3_9ROSI</name>
<dbReference type="EMBL" id="JRKL02002699">
    <property type="protein sequence ID" value="KAF3957882.1"/>
    <property type="molecule type" value="Genomic_DNA"/>
</dbReference>
<evidence type="ECO:0000256" key="7">
    <source>
        <dbReference type="ARBA" id="ARBA00033417"/>
    </source>
</evidence>
<keyword evidence="5 9" id="KW-0326">Glycosidase</keyword>